<accession>A0ABS9X6Y7</accession>
<protein>
    <recommendedName>
        <fullName evidence="3">DUF1173 family protein</fullName>
    </recommendedName>
</protein>
<reference evidence="1" key="1">
    <citation type="submission" date="2022-01" db="EMBL/GenBank/DDBJ databases">
        <title>Colwellia maritima, isolated from seawater.</title>
        <authorList>
            <person name="Kristyanto S."/>
            <person name="Jung J."/>
            <person name="Jeon C.O."/>
        </authorList>
    </citation>
    <scope>NUCLEOTIDE SEQUENCE</scope>
    <source>
        <strain evidence="1">MSW7</strain>
    </source>
</reference>
<comment type="caution">
    <text evidence="1">The sequence shown here is derived from an EMBL/GenBank/DDBJ whole genome shotgun (WGS) entry which is preliminary data.</text>
</comment>
<keyword evidence="2" id="KW-1185">Reference proteome</keyword>
<proteinExistence type="predicted"/>
<evidence type="ECO:0008006" key="3">
    <source>
        <dbReference type="Google" id="ProtNLM"/>
    </source>
</evidence>
<dbReference type="EMBL" id="JAKKSL010000007">
    <property type="protein sequence ID" value="MCI2285974.1"/>
    <property type="molecule type" value="Genomic_DNA"/>
</dbReference>
<dbReference type="Proteomes" id="UP001139646">
    <property type="component" value="Unassembled WGS sequence"/>
</dbReference>
<organism evidence="1 2">
    <name type="scientific">Colwellia maritima</name>
    <dbReference type="NCBI Taxonomy" id="2912588"/>
    <lineage>
        <taxon>Bacteria</taxon>
        <taxon>Pseudomonadati</taxon>
        <taxon>Pseudomonadota</taxon>
        <taxon>Gammaproteobacteria</taxon>
        <taxon>Alteromonadales</taxon>
        <taxon>Colwelliaceae</taxon>
        <taxon>Colwellia</taxon>
    </lineage>
</organism>
<sequence>MKLTKINRSSSEELALEGADVLGGDYQANLAALYQRFNVKCHCSHEQAVTMHIRKMQSSGLFFLADNPTSPLHHNNCEFYSARKNIELTPGVEQKIRPFELTTQFSDKLVMGGQTRKINSSNKKMHPRNVMSGLEGLFVTLISNAFCDYSFGGFVSIKDVITRIKNNKSNAKIKTGEADLVSNIYFGQKGIDYAKTKVKHACTKPNDTNEQPISLWFGLVTDVGDDYIMFSNKRLSCLGMYQPHKASGPYLAMGTIIKDCKTDFKQILLIPVVSKSIVLPVYSELQREKVLALQKWVYGRNRSGKYRFYIQKPLKPIVDEGKIVLADLLVVSKNKATGDKIVLALAGRNTARISLVYDSETIKLKHVNVEVVSQYFSRLLTEKRKNSALMRE</sequence>
<name>A0ABS9X6Y7_9GAMM</name>
<gene>
    <name evidence="1" type="ORF">L3081_24415</name>
</gene>
<dbReference type="RefSeq" id="WP_242289046.1">
    <property type="nucleotide sequence ID" value="NZ_JAKKSL010000007.1"/>
</dbReference>
<evidence type="ECO:0000313" key="1">
    <source>
        <dbReference type="EMBL" id="MCI2285974.1"/>
    </source>
</evidence>
<evidence type="ECO:0000313" key="2">
    <source>
        <dbReference type="Proteomes" id="UP001139646"/>
    </source>
</evidence>